<dbReference type="RefSeq" id="WP_190461319.1">
    <property type="nucleotide sequence ID" value="NZ_JACJPW010000002.1"/>
</dbReference>
<evidence type="ECO:0000256" key="2">
    <source>
        <dbReference type="ARBA" id="ARBA00022679"/>
    </source>
</evidence>
<dbReference type="NCBIfam" id="TIGR01983">
    <property type="entry name" value="UbiG"/>
    <property type="match status" value="1"/>
</dbReference>
<protein>
    <submittedName>
        <fullName evidence="6">3-demethylubiquinone-9 3-O-methyltransferase</fullName>
    </submittedName>
</protein>
<dbReference type="GO" id="GO:0061542">
    <property type="term" value="F:3-demethylubiquinol 3-O-methyltransferase activity"/>
    <property type="evidence" value="ECO:0007669"/>
    <property type="project" value="InterPro"/>
</dbReference>
<keyword evidence="1" id="KW-0489">Methyltransferase</keyword>
<keyword evidence="7" id="KW-1185">Reference proteome</keyword>
<evidence type="ECO:0000313" key="7">
    <source>
        <dbReference type="Proteomes" id="UP000641646"/>
    </source>
</evidence>
<proteinExistence type="predicted"/>
<dbReference type="EMBL" id="JACJPW010000002">
    <property type="protein sequence ID" value="MBD2179784.1"/>
    <property type="molecule type" value="Genomic_DNA"/>
</dbReference>
<accession>A0A926ZEL9</accession>
<sequence length="245" mass="28225">MKRNNLEFYDESADAWWQEESKIYALYHLNKPRFEFFDRYISNWQGLRVLDVGCGGGFSCEFMAERGAVVSGLDQSAKCIEIAQKHAESKGFAIDYKSGLAETMPYEANTFDAAICVDVLEHVADVNKVIAEIHRFLKPNGLFFFDTINRNFKSKFVMIWLMENILGEIKRGVHDWNKFIKPEEVTKIMTERGFGNIDIKGFDLFGEALKLNIDSYREYKKTGMVQVKINDDTSIMYIGKAEKVT</sequence>
<dbReference type="GO" id="GO:0032259">
    <property type="term" value="P:methylation"/>
    <property type="evidence" value="ECO:0007669"/>
    <property type="project" value="UniProtKB-KW"/>
</dbReference>
<keyword evidence="2" id="KW-0808">Transferase</keyword>
<reference evidence="6" key="1">
    <citation type="journal article" date="2015" name="ISME J.">
        <title>Draft Genome Sequence of Streptomyces incarnatus NRRL8089, which Produces the Nucleoside Antibiotic Sinefungin.</title>
        <authorList>
            <person name="Oshima K."/>
            <person name="Hattori M."/>
            <person name="Shimizu H."/>
            <person name="Fukuda K."/>
            <person name="Nemoto M."/>
            <person name="Inagaki K."/>
            <person name="Tamura T."/>
        </authorList>
    </citation>
    <scope>NUCLEOTIDE SEQUENCE</scope>
    <source>
        <strain evidence="6">FACHB-1375</strain>
    </source>
</reference>
<organism evidence="6 7">
    <name type="scientific">Aerosakkonema funiforme FACHB-1375</name>
    <dbReference type="NCBI Taxonomy" id="2949571"/>
    <lineage>
        <taxon>Bacteria</taxon>
        <taxon>Bacillati</taxon>
        <taxon>Cyanobacteriota</taxon>
        <taxon>Cyanophyceae</taxon>
        <taxon>Oscillatoriophycideae</taxon>
        <taxon>Aerosakkonematales</taxon>
        <taxon>Aerosakkonemataceae</taxon>
        <taxon>Aerosakkonema</taxon>
    </lineage>
</organism>
<evidence type="ECO:0000313" key="6">
    <source>
        <dbReference type="EMBL" id="MBD2179784.1"/>
    </source>
</evidence>
<dbReference type="Gene3D" id="3.40.50.150">
    <property type="entry name" value="Vaccinia Virus protein VP39"/>
    <property type="match status" value="1"/>
</dbReference>
<name>A0A926ZEL9_9CYAN</name>
<reference evidence="6" key="2">
    <citation type="submission" date="2020-08" db="EMBL/GenBank/DDBJ databases">
        <authorList>
            <person name="Chen M."/>
            <person name="Teng W."/>
            <person name="Zhao L."/>
            <person name="Hu C."/>
            <person name="Zhou Y."/>
            <person name="Han B."/>
            <person name="Song L."/>
            <person name="Shu W."/>
        </authorList>
    </citation>
    <scope>NUCLEOTIDE SEQUENCE</scope>
    <source>
        <strain evidence="6">FACHB-1375</strain>
    </source>
</reference>
<dbReference type="InterPro" id="IPR029063">
    <property type="entry name" value="SAM-dependent_MTases_sf"/>
</dbReference>
<evidence type="ECO:0000256" key="3">
    <source>
        <dbReference type="ARBA" id="ARBA00022688"/>
    </source>
</evidence>
<dbReference type="SUPFAM" id="SSF53335">
    <property type="entry name" value="S-adenosyl-L-methionine-dependent methyltransferases"/>
    <property type="match status" value="1"/>
</dbReference>
<dbReference type="Proteomes" id="UP000641646">
    <property type="component" value="Unassembled WGS sequence"/>
</dbReference>
<keyword evidence="3" id="KW-0831">Ubiquinone biosynthesis</keyword>
<dbReference type="CDD" id="cd02440">
    <property type="entry name" value="AdoMet_MTases"/>
    <property type="match status" value="1"/>
</dbReference>
<evidence type="ECO:0000259" key="5">
    <source>
        <dbReference type="Pfam" id="PF08241"/>
    </source>
</evidence>
<dbReference type="PANTHER" id="PTHR43464:SF19">
    <property type="entry name" value="UBIQUINONE BIOSYNTHESIS O-METHYLTRANSFERASE, MITOCHONDRIAL"/>
    <property type="match status" value="1"/>
</dbReference>
<dbReference type="GO" id="GO:0010420">
    <property type="term" value="F:polyprenyldihydroxybenzoate methyltransferase activity"/>
    <property type="evidence" value="ECO:0007669"/>
    <property type="project" value="InterPro"/>
</dbReference>
<feature type="domain" description="Methyltransferase type 11" evidence="5">
    <location>
        <begin position="50"/>
        <end position="145"/>
    </location>
</feature>
<comment type="caution">
    <text evidence="6">The sequence shown here is derived from an EMBL/GenBank/DDBJ whole genome shotgun (WGS) entry which is preliminary data.</text>
</comment>
<dbReference type="InterPro" id="IPR010233">
    <property type="entry name" value="UbiG_MeTrfase"/>
</dbReference>
<evidence type="ECO:0000256" key="1">
    <source>
        <dbReference type="ARBA" id="ARBA00022603"/>
    </source>
</evidence>
<dbReference type="PANTHER" id="PTHR43464">
    <property type="entry name" value="METHYLTRANSFERASE"/>
    <property type="match status" value="1"/>
</dbReference>
<dbReference type="AlphaFoldDB" id="A0A926ZEL9"/>
<dbReference type="Pfam" id="PF08241">
    <property type="entry name" value="Methyltransf_11"/>
    <property type="match status" value="1"/>
</dbReference>
<keyword evidence="4" id="KW-0949">S-adenosyl-L-methionine</keyword>
<dbReference type="InterPro" id="IPR013216">
    <property type="entry name" value="Methyltransf_11"/>
</dbReference>
<evidence type="ECO:0000256" key="4">
    <source>
        <dbReference type="ARBA" id="ARBA00022691"/>
    </source>
</evidence>
<gene>
    <name evidence="6" type="primary">ubiG</name>
    <name evidence="6" type="ORF">H6G03_01440</name>
</gene>